<dbReference type="Proteomes" id="UP001558652">
    <property type="component" value="Unassembled WGS sequence"/>
</dbReference>
<dbReference type="EMBL" id="JBFDAA010000012">
    <property type="protein sequence ID" value="KAL1123356.1"/>
    <property type="molecule type" value="Genomic_DNA"/>
</dbReference>
<feature type="compositionally biased region" description="Basic and acidic residues" evidence="1">
    <location>
        <begin position="114"/>
        <end position="156"/>
    </location>
</feature>
<name>A0ABD0Y7J0_9HEMI</name>
<reference evidence="2 3" key="1">
    <citation type="submission" date="2024-07" db="EMBL/GenBank/DDBJ databases">
        <title>Chromosome-level genome assembly of the water stick insect Ranatra chinensis (Heteroptera: Nepidae).</title>
        <authorList>
            <person name="Liu X."/>
        </authorList>
    </citation>
    <scope>NUCLEOTIDE SEQUENCE [LARGE SCALE GENOMIC DNA]</scope>
    <source>
        <strain evidence="2">Cailab_2021Rc</strain>
        <tissue evidence="2">Muscle</tissue>
    </source>
</reference>
<sequence>MAARREWREREDKKIRDSAYALIELARKNRKIKEEAEAKLKEEQAKGKISDKAENQEINPELEEIYNLESDEEEAKPLKRENISGSPEYGYVKKIKLEPEEILEEAHSNLSLHLKGDQESSVKKNDNEKLQGIEISQEKGEVIETESEKNTEKSEASKSISETDDEYSSDDKYRKIDYESFFNGPNTKETIEAMRSQQAAKKLREQDSELNLLKSEIKPVVADFVLDVKKKNIDPLHIVMKEGTTEEEDVLSIFGKKDPIDYTRSENPLVYELESYKVKPTKQKHEKPKPLIVELVVTEKDNTNDSPVGSIANVQEDRNSFSGYEENLVPSVENSTEDPKWESRSEQHLMHQPKLSREGERDDKGDFTTISVDVMYHTTDQSEATIPVHNCPEKGKGEEHIFGQNKEINAAASERSIDTEVEMESDISKFSNGEKPKESIALKVEYDFIKETQQPAQNHNGENNLEILSLEEVSKPSNDMDGLDSDRAYEGDKCTHTENTVLPRDTGTADNRNVDTKCNTCEKSTAPKVEVNSNNENIINESHKTQQAAQNHSGKGNLEILSLEEVIKSYNVVGCDSDMTYGGYEYIQIENREVAQSTGTTNDHKFETESKSNISEFEAGNIPIAEESIISKAEVNSGNGNIKNDSCEIQQLEQNCTGKNLVLPSLQKDITKNEELEANTVYDEERYAQVKEADTNSKGDTTNSHVVELDRGIQIFHNQSPQTLSADKLGNEEKACIIEMDGVQVEHCPLTKINLTETNNSVRFDLNQAFIYNDTTSIGTADYGTDINYKFDDNTENELLVEYFDAEPMESYDSTEYKDCMEINIAEEDDEEIYFDSVEYISKGDDRNNTETDDSSKLDELERNINWTNANTTYETCPEISVERDTVSSDVHINLTDISVKTDKQCKILWQENVSKSNEANISQVEMSHDGHEIMYKMTEGKIALEIDNMEDQISPYFEISQHESMNEFDKVNGPQVTDLVSGDKALLEDVNLNNEIIKITQTEHSEIVQQENLNTIVKSNNLGVNDTEIVATLGTNLSQNVIENNEMALNENTNTVNNVVEDAYITPKISRTVDKITVNHDPALQKNMDKINSSSVLMDNDNITGVNNVMEDTHLNKKNVELIHTLDKTNNHCEIDLQGYMNTINNTVDFWVDAANAVIVTEDTSLSQKTKLFNKVEKIKDQCETSKPENLSKIDNPHDSQPNDTAIGVNNLLEGANLSQKTLDSIRMAGENYDLCKTAPREYTNKINNSQDLLGTVTEDTNSILNSSEVGHTAEEIVNQSETAPQENINPINNENNLQGSGTVTRINKVVGDNNLNESLTDIIYTEVEINDHWDAAEQENNATMNNSQMTDEGNENCKIMEDNGFNKKTSKIVYVGEKLKKPSQQNMTHLNTDAPTEGDKTLYDSALNQRKYEINYKDKELDINQPYIMQEKCDAVETESGKFVRSTINQSISLLCYTQENEMSETTVHEGNKRVNNSSILSIEATNVAPDNVDIIIQSCIENKNEGNNCTNDQPKQVQILSEADTINTYLKKPCAEKVSALHEEEIPLEDHKRGIEPASSFSVMQINNDNRHSEGNRDTDNSSKVETTPKGTGEMNVNVLDDECKITVCQLSAVNFQSKCNDKLENNTSKAGFSKWPLDDINNATQNSISRFSSMNNAKIDDEHWEDKLNRNENEGVNDESKPIAHEKLTKKKNQNSHNCSPELQIATEAKK</sequence>
<feature type="compositionally biased region" description="Basic and acidic residues" evidence="1">
    <location>
        <begin position="337"/>
        <end position="364"/>
    </location>
</feature>
<feature type="compositionally biased region" description="Basic and acidic residues" evidence="1">
    <location>
        <begin position="41"/>
        <end position="55"/>
    </location>
</feature>
<feature type="region of interest" description="Disordered" evidence="1">
    <location>
        <begin position="1571"/>
        <end position="1597"/>
    </location>
</feature>
<feature type="region of interest" description="Disordered" evidence="1">
    <location>
        <begin position="113"/>
        <end position="171"/>
    </location>
</feature>
<evidence type="ECO:0000313" key="3">
    <source>
        <dbReference type="Proteomes" id="UP001558652"/>
    </source>
</evidence>
<evidence type="ECO:0000313" key="2">
    <source>
        <dbReference type="EMBL" id="KAL1123356.1"/>
    </source>
</evidence>
<feature type="region of interest" description="Disordered" evidence="1">
    <location>
        <begin position="1673"/>
        <end position="1715"/>
    </location>
</feature>
<protein>
    <submittedName>
        <fullName evidence="2">Uncharacterized protein</fullName>
    </submittedName>
</protein>
<feature type="compositionally biased region" description="Basic and acidic residues" evidence="1">
    <location>
        <begin position="1188"/>
        <end position="1199"/>
    </location>
</feature>
<feature type="compositionally biased region" description="Basic and acidic residues" evidence="1">
    <location>
        <begin position="1572"/>
        <end position="1586"/>
    </location>
</feature>
<accession>A0ABD0Y7J0</accession>
<proteinExistence type="predicted"/>
<feature type="region of interest" description="Disordered" evidence="1">
    <location>
        <begin position="41"/>
        <end position="60"/>
    </location>
</feature>
<gene>
    <name evidence="2" type="ORF">AAG570_002441</name>
</gene>
<comment type="caution">
    <text evidence="2">The sequence shown here is derived from an EMBL/GenBank/DDBJ whole genome shotgun (WGS) entry which is preliminary data.</text>
</comment>
<feature type="region of interest" description="Disordered" evidence="1">
    <location>
        <begin position="323"/>
        <end position="364"/>
    </location>
</feature>
<feature type="region of interest" description="Disordered" evidence="1">
    <location>
        <begin position="1188"/>
        <end position="1208"/>
    </location>
</feature>
<keyword evidence="3" id="KW-1185">Reference proteome</keyword>
<evidence type="ECO:0000256" key="1">
    <source>
        <dbReference type="SAM" id="MobiDB-lite"/>
    </source>
</evidence>
<organism evidence="2 3">
    <name type="scientific">Ranatra chinensis</name>
    <dbReference type="NCBI Taxonomy" id="642074"/>
    <lineage>
        <taxon>Eukaryota</taxon>
        <taxon>Metazoa</taxon>
        <taxon>Ecdysozoa</taxon>
        <taxon>Arthropoda</taxon>
        <taxon>Hexapoda</taxon>
        <taxon>Insecta</taxon>
        <taxon>Pterygota</taxon>
        <taxon>Neoptera</taxon>
        <taxon>Paraneoptera</taxon>
        <taxon>Hemiptera</taxon>
        <taxon>Heteroptera</taxon>
        <taxon>Panheteroptera</taxon>
        <taxon>Nepomorpha</taxon>
        <taxon>Nepidae</taxon>
        <taxon>Ranatrinae</taxon>
        <taxon>Ranatra</taxon>
    </lineage>
</organism>
<feature type="compositionally biased region" description="Basic and acidic residues" evidence="1">
    <location>
        <begin position="1673"/>
        <end position="1691"/>
    </location>
</feature>